<dbReference type="InterPro" id="IPR011006">
    <property type="entry name" value="CheY-like_superfamily"/>
</dbReference>
<dbReference type="GO" id="GO:0000976">
    <property type="term" value="F:transcription cis-regulatory region binding"/>
    <property type="evidence" value="ECO:0007669"/>
    <property type="project" value="TreeGrafter"/>
</dbReference>
<name>A0A2M8ELG1_UNCKA</name>
<evidence type="ECO:0000256" key="1">
    <source>
        <dbReference type="ARBA" id="ARBA00022553"/>
    </source>
</evidence>
<dbReference type="GO" id="GO:0005829">
    <property type="term" value="C:cytosol"/>
    <property type="evidence" value="ECO:0007669"/>
    <property type="project" value="TreeGrafter"/>
</dbReference>
<protein>
    <submittedName>
        <fullName evidence="8">Response regulator</fullName>
    </submittedName>
</protein>
<keyword evidence="1 6" id="KW-0597">Phosphoprotein</keyword>
<dbReference type="SUPFAM" id="SSF52172">
    <property type="entry name" value="CheY-like"/>
    <property type="match status" value="1"/>
</dbReference>
<dbReference type="CDD" id="cd17574">
    <property type="entry name" value="REC_OmpR"/>
    <property type="match status" value="1"/>
</dbReference>
<dbReference type="PANTHER" id="PTHR48111">
    <property type="entry name" value="REGULATOR OF RPOS"/>
    <property type="match status" value="1"/>
</dbReference>
<dbReference type="PROSITE" id="PS50110">
    <property type="entry name" value="RESPONSE_REGULATORY"/>
    <property type="match status" value="1"/>
</dbReference>
<dbReference type="Proteomes" id="UP000229756">
    <property type="component" value="Unassembled WGS sequence"/>
</dbReference>
<evidence type="ECO:0000259" key="7">
    <source>
        <dbReference type="PROSITE" id="PS50110"/>
    </source>
</evidence>
<dbReference type="Pfam" id="PF00072">
    <property type="entry name" value="Response_reg"/>
    <property type="match status" value="1"/>
</dbReference>
<gene>
    <name evidence="8" type="ORF">CO058_02720</name>
</gene>
<organism evidence="8 9">
    <name type="scientific">candidate division WWE3 bacterium CG_4_9_14_0_2_um_filter_35_11</name>
    <dbReference type="NCBI Taxonomy" id="1975077"/>
    <lineage>
        <taxon>Bacteria</taxon>
        <taxon>Katanobacteria</taxon>
    </lineage>
</organism>
<evidence type="ECO:0000256" key="4">
    <source>
        <dbReference type="ARBA" id="ARBA00023125"/>
    </source>
</evidence>
<dbReference type="GO" id="GO:0006355">
    <property type="term" value="P:regulation of DNA-templated transcription"/>
    <property type="evidence" value="ECO:0007669"/>
    <property type="project" value="TreeGrafter"/>
</dbReference>
<dbReference type="InterPro" id="IPR039420">
    <property type="entry name" value="WalR-like"/>
</dbReference>
<evidence type="ECO:0000256" key="5">
    <source>
        <dbReference type="ARBA" id="ARBA00023163"/>
    </source>
</evidence>
<keyword evidence="4" id="KW-0238">DNA-binding</keyword>
<evidence type="ECO:0000256" key="2">
    <source>
        <dbReference type="ARBA" id="ARBA00023012"/>
    </source>
</evidence>
<evidence type="ECO:0000256" key="6">
    <source>
        <dbReference type="PROSITE-ProRule" id="PRU00169"/>
    </source>
</evidence>
<keyword evidence="2" id="KW-0902">Two-component regulatory system</keyword>
<feature type="domain" description="Response regulatory" evidence="7">
    <location>
        <begin position="7"/>
        <end position="124"/>
    </location>
</feature>
<dbReference type="EMBL" id="PFSJ01000020">
    <property type="protein sequence ID" value="PJC23576.1"/>
    <property type="molecule type" value="Genomic_DNA"/>
</dbReference>
<dbReference type="GO" id="GO:0000156">
    <property type="term" value="F:phosphorelay response regulator activity"/>
    <property type="evidence" value="ECO:0007669"/>
    <property type="project" value="TreeGrafter"/>
</dbReference>
<keyword evidence="5" id="KW-0804">Transcription</keyword>
<reference evidence="9" key="1">
    <citation type="submission" date="2017-09" db="EMBL/GenBank/DDBJ databases">
        <title>Depth-based differentiation of microbial function through sediment-hosted aquifers and enrichment of novel symbionts in the deep terrestrial subsurface.</title>
        <authorList>
            <person name="Probst A.J."/>
            <person name="Ladd B."/>
            <person name="Jarett J.K."/>
            <person name="Geller-Mcgrath D.E."/>
            <person name="Sieber C.M.K."/>
            <person name="Emerson J.B."/>
            <person name="Anantharaman K."/>
            <person name="Thomas B.C."/>
            <person name="Malmstrom R."/>
            <person name="Stieglmeier M."/>
            <person name="Klingl A."/>
            <person name="Woyke T."/>
            <person name="Ryan C.M."/>
            <person name="Banfield J.F."/>
        </authorList>
    </citation>
    <scope>NUCLEOTIDE SEQUENCE [LARGE SCALE GENOMIC DNA]</scope>
</reference>
<sequence length="128" mass="14728">MVNKKYKILIVEDEASLRFVYSEYLDMEGFEVIQAEDGREALDLVKTNPDIDVILLDLMIPKIDGIKVLEKIRSNPKNKSIKIFVMTVLSREKVIKEAFDLGADDYLIKDSLTPDQIKEEIISLLEPR</sequence>
<dbReference type="AlphaFoldDB" id="A0A2M8ELG1"/>
<proteinExistence type="predicted"/>
<dbReference type="SMART" id="SM00448">
    <property type="entry name" value="REC"/>
    <property type="match status" value="1"/>
</dbReference>
<evidence type="ECO:0000313" key="8">
    <source>
        <dbReference type="EMBL" id="PJC23576.1"/>
    </source>
</evidence>
<accession>A0A2M8ELG1</accession>
<dbReference type="PANTHER" id="PTHR48111:SF1">
    <property type="entry name" value="TWO-COMPONENT RESPONSE REGULATOR ORR33"/>
    <property type="match status" value="1"/>
</dbReference>
<dbReference type="GO" id="GO:0032993">
    <property type="term" value="C:protein-DNA complex"/>
    <property type="evidence" value="ECO:0007669"/>
    <property type="project" value="TreeGrafter"/>
</dbReference>
<evidence type="ECO:0000256" key="3">
    <source>
        <dbReference type="ARBA" id="ARBA00023015"/>
    </source>
</evidence>
<dbReference type="Gene3D" id="3.40.50.2300">
    <property type="match status" value="1"/>
</dbReference>
<dbReference type="InterPro" id="IPR001789">
    <property type="entry name" value="Sig_transdc_resp-reg_receiver"/>
</dbReference>
<keyword evidence="3" id="KW-0805">Transcription regulation</keyword>
<feature type="modified residue" description="4-aspartylphosphate" evidence="6">
    <location>
        <position position="57"/>
    </location>
</feature>
<comment type="caution">
    <text evidence="8">The sequence shown here is derived from an EMBL/GenBank/DDBJ whole genome shotgun (WGS) entry which is preliminary data.</text>
</comment>
<evidence type="ECO:0000313" key="9">
    <source>
        <dbReference type="Proteomes" id="UP000229756"/>
    </source>
</evidence>